<dbReference type="EMBL" id="OZ022410">
    <property type="protein sequence ID" value="CAK9440955.1"/>
    <property type="molecule type" value="Genomic_DNA"/>
</dbReference>
<dbReference type="InterPro" id="IPR016064">
    <property type="entry name" value="NAD/diacylglycerol_kinase_sf"/>
</dbReference>
<dbReference type="PANTHER" id="PTHR12358">
    <property type="entry name" value="SPHINGOSINE KINASE"/>
    <property type="match status" value="1"/>
</dbReference>
<dbReference type="GeneID" id="92210020"/>
<name>A0ABP0ZR07_9ASCO</name>
<proteinExistence type="predicted"/>
<feature type="domain" description="DAGKc" evidence="1">
    <location>
        <begin position="55"/>
        <end position="196"/>
    </location>
</feature>
<dbReference type="Gene3D" id="3.40.50.10330">
    <property type="entry name" value="Probable inorganic polyphosphate/atp-NAD kinase, domain 1"/>
    <property type="match status" value="1"/>
</dbReference>
<protein>
    <recommendedName>
        <fullName evidence="1">DAGKc domain-containing protein</fullName>
    </recommendedName>
</protein>
<evidence type="ECO:0000259" key="1">
    <source>
        <dbReference type="PROSITE" id="PS50146"/>
    </source>
</evidence>
<dbReference type="Proteomes" id="UP001497383">
    <property type="component" value="Chromosome 6"/>
</dbReference>
<dbReference type="InterPro" id="IPR001206">
    <property type="entry name" value="Diacylglycerol_kinase_cat_dom"/>
</dbReference>
<dbReference type="SUPFAM" id="SSF111331">
    <property type="entry name" value="NAD kinase/diacylglycerol kinase-like"/>
    <property type="match status" value="1"/>
</dbReference>
<organism evidence="2 3">
    <name type="scientific">Lodderomyces beijingensis</name>
    <dbReference type="NCBI Taxonomy" id="1775926"/>
    <lineage>
        <taxon>Eukaryota</taxon>
        <taxon>Fungi</taxon>
        <taxon>Dikarya</taxon>
        <taxon>Ascomycota</taxon>
        <taxon>Saccharomycotina</taxon>
        <taxon>Pichiomycetes</taxon>
        <taxon>Debaryomycetaceae</taxon>
        <taxon>Candida/Lodderomyces clade</taxon>
        <taxon>Lodderomyces</taxon>
    </lineage>
</organism>
<reference evidence="2 3" key="1">
    <citation type="submission" date="2024-03" db="EMBL/GenBank/DDBJ databases">
        <authorList>
            <person name="Brejova B."/>
        </authorList>
    </citation>
    <scope>NUCLEOTIDE SEQUENCE [LARGE SCALE GENOMIC DNA]</scope>
    <source>
        <strain evidence="2 3">CBS 14171</strain>
    </source>
</reference>
<accession>A0ABP0ZR07</accession>
<dbReference type="InterPro" id="IPR050187">
    <property type="entry name" value="Lipid_Phosphate_FormReg"/>
</dbReference>
<dbReference type="Gene3D" id="2.60.200.40">
    <property type="match status" value="1"/>
</dbReference>
<dbReference type="RefSeq" id="XP_066831762.1">
    <property type="nucleotide sequence ID" value="XM_066975088.1"/>
</dbReference>
<dbReference type="PANTHER" id="PTHR12358:SF108">
    <property type="entry name" value="DAGKC DOMAIN-CONTAINING PROTEIN"/>
    <property type="match status" value="1"/>
</dbReference>
<gene>
    <name evidence="2" type="ORF">LODBEIA_P48240</name>
</gene>
<evidence type="ECO:0000313" key="2">
    <source>
        <dbReference type="EMBL" id="CAK9440955.1"/>
    </source>
</evidence>
<dbReference type="Pfam" id="PF00781">
    <property type="entry name" value="DAGK_cat"/>
    <property type="match status" value="1"/>
</dbReference>
<sequence length="404" mass="45065">MSESFAIYFKPKEVLLTLLHTDDHYSLQSEVKSWDNVQTPDSTTVIDELPSFLSEGEVFVVDSVNSGKGRANETNLYSAIVAPLLERLEINHTYIETTSASSITEFAQNFNTPDAKIIFLSGDTSINEFINGLTLQKKSQSQSQSAKSIYLYPIPLGTGNSFALSLDLTSPLQSVSRLLASKQASPLHLYNLSLPQGSFHLVQNSAGDVVESADLKFIVVFSWAFHASLVADSDTPELRKHGLERFQIAARNNLSRTQEYEGDIIITNAKSGGKDVIEGPFAYFLLTPSTRFEPTFDISPKGNIFDTNLYLVAFRTQRNHDSYIMDIMMQAYDKGKHTENPDVIYRRINRDEQVTLLTKNSQELQQRRFCVDGSIIALPNVSSHKIDVQAAGNTVSGYELFVIH</sequence>
<keyword evidence="3" id="KW-1185">Reference proteome</keyword>
<dbReference type="InterPro" id="IPR017438">
    <property type="entry name" value="ATP-NAD_kinase_N"/>
</dbReference>
<dbReference type="PROSITE" id="PS50146">
    <property type="entry name" value="DAGK"/>
    <property type="match status" value="1"/>
</dbReference>
<evidence type="ECO:0000313" key="3">
    <source>
        <dbReference type="Proteomes" id="UP001497383"/>
    </source>
</evidence>